<evidence type="ECO:0000313" key="4">
    <source>
        <dbReference type="Proteomes" id="UP000823772"/>
    </source>
</evidence>
<dbReference type="InterPro" id="IPR041682">
    <property type="entry name" value="AAA_14"/>
</dbReference>
<comment type="caution">
    <text evidence="3">The sequence shown here is derived from an EMBL/GenBank/DDBJ whole genome shotgun (WGS) entry which is preliminary data.</text>
</comment>
<dbReference type="EMBL" id="JADILY010000057">
    <property type="protein sequence ID" value="MBO8481451.1"/>
    <property type="molecule type" value="Genomic_DNA"/>
</dbReference>
<reference evidence="3" key="2">
    <citation type="journal article" date="2021" name="PeerJ">
        <title>Extensive microbial diversity within the chicken gut microbiome revealed by metagenomics and culture.</title>
        <authorList>
            <person name="Gilroy R."/>
            <person name="Ravi A."/>
            <person name="Getino M."/>
            <person name="Pursley I."/>
            <person name="Horton D.L."/>
            <person name="Alikhan N.F."/>
            <person name="Baker D."/>
            <person name="Gharbi K."/>
            <person name="Hall N."/>
            <person name="Watson M."/>
            <person name="Adriaenssens E.M."/>
            <person name="Foster-Nyarko E."/>
            <person name="Jarju S."/>
            <person name="Secka A."/>
            <person name="Antonio M."/>
            <person name="Oren A."/>
            <person name="Chaudhuri R.R."/>
            <person name="La Ragione R."/>
            <person name="Hildebrand F."/>
            <person name="Pallen M.J."/>
        </authorList>
    </citation>
    <scope>NUCLEOTIDE SEQUENCE</scope>
    <source>
        <strain evidence="3">B3-2255</strain>
    </source>
</reference>
<reference evidence="3" key="1">
    <citation type="submission" date="2020-10" db="EMBL/GenBank/DDBJ databases">
        <authorList>
            <person name="Gilroy R."/>
        </authorList>
    </citation>
    <scope>NUCLEOTIDE SEQUENCE</scope>
    <source>
        <strain evidence="3">B3-2255</strain>
    </source>
</reference>
<evidence type="ECO:0000259" key="2">
    <source>
        <dbReference type="Pfam" id="PF13635"/>
    </source>
</evidence>
<dbReference type="InterPro" id="IPR025420">
    <property type="entry name" value="DUF4143"/>
</dbReference>
<feature type="domain" description="AAA" evidence="1">
    <location>
        <begin position="22"/>
        <end position="138"/>
    </location>
</feature>
<name>A0A9D9J0H7_9BACT</name>
<dbReference type="PANTHER" id="PTHR43566:SF2">
    <property type="entry name" value="DUF4143 DOMAIN-CONTAINING PROTEIN"/>
    <property type="match status" value="1"/>
</dbReference>
<sequence>MDSDYKHRIADRLLARKLAGKGAVLLEGAKWCGKTTTAEQIAKSVLYMSEAGRLEQNRQLAKINPALLLKGDRPRLIDEWQVAPALWDSIRFEVDHASNGLGQFILTGSSVPADMSETVHSGTGRVGWLRMRPMSLWESGDSTGDVSLENLFLSPETVSGICRNDLEEMAFLTCRGGWPLAVNMDREVALDQAFDYVEAVEKQDISRVDGINRESSRTHRLLRSYARHQGSQASYGTIKADLIANESDNFDEDTIASYITALKKIFVIEDSEAWNPNLRSKSAIRTSDTRYFTDPAIATAALGLGPSDLINDLETFGLVFETLCVRDLRVYADALNGKVYHFRDRNGLECDAVVHLRNGSYGLVEIKLGGDDLVNAGVRTLKALSDKIDTGRMKQPSFLMVLTAVGPYAYRRDDGVYVVPVGCLKD</sequence>
<proteinExistence type="predicted"/>
<dbReference type="SUPFAM" id="SSF52540">
    <property type="entry name" value="P-loop containing nucleoside triphosphate hydrolases"/>
    <property type="match status" value="1"/>
</dbReference>
<dbReference type="Proteomes" id="UP000823772">
    <property type="component" value="Unassembled WGS sequence"/>
</dbReference>
<gene>
    <name evidence="3" type="ORF">IAC87_02765</name>
</gene>
<evidence type="ECO:0000259" key="1">
    <source>
        <dbReference type="Pfam" id="PF13173"/>
    </source>
</evidence>
<protein>
    <submittedName>
        <fullName evidence="3">ATP-binding protein</fullName>
    </submittedName>
</protein>
<dbReference type="Pfam" id="PF13635">
    <property type="entry name" value="DUF4143"/>
    <property type="match status" value="1"/>
</dbReference>
<dbReference type="PANTHER" id="PTHR43566">
    <property type="entry name" value="CONSERVED PROTEIN"/>
    <property type="match status" value="1"/>
</dbReference>
<dbReference type="GO" id="GO:0005524">
    <property type="term" value="F:ATP binding"/>
    <property type="evidence" value="ECO:0007669"/>
    <property type="project" value="UniProtKB-KW"/>
</dbReference>
<accession>A0A9D9J0H7</accession>
<keyword evidence="3" id="KW-0547">Nucleotide-binding</keyword>
<organism evidence="3 4">
    <name type="scientific">Candidatus Merdivivens faecigallinarum</name>
    <dbReference type="NCBI Taxonomy" id="2840871"/>
    <lineage>
        <taxon>Bacteria</taxon>
        <taxon>Pseudomonadati</taxon>
        <taxon>Bacteroidota</taxon>
        <taxon>Bacteroidia</taxon>
        <taxon>Bacteroidales</taxon>
        <taxon>Muribaculaceae</taxon>
        <taxon>Muribaculaceae incertae sedis</taxon>
        <taxon>Candidatus Merdivivens</taxon>
    </lineage>
</organism>
<evidence type="ECO:0000313" key="3">
    <source>
        <dbReference type="EMBL" id="MBO8481451.1"/>
    </source>
</evidence>
<dbReference type="AlphaFoldDB" id="A0A9D9J0H7"/>
<keyword evidence="3" id="KW-0067">ATP-binding</keyword>
<feature type="domain" description="DUF4143" evidence="2">
    <location>
        <begin position="203"/>
        <end position="368"/>
    </location>
</feature>
<dbReference type="InterPro" id="IPR027417">
    <property type="entry name" value="P-loop_NTPase"/>
</dbReference>
<dbReference type="Pfam" id="PF13173">
    <property type="entry name" value="AAA_14"/>
    <property type="match status" value="1"/>
</dbReference>